<dbReference type="InterPro" id="IPR037185">
    <property type="entry name" value="EmrE-like"/>
</dbReference>
<proteinExistence type="inferred from homology"/>
<comment type="similarity">
    <text evidence="2">Belongs to the EamA transporter family.</text>
</comment>
<dbReference type="EMBL" id="CP027669">
    <property type="protein sequence ID" value="AVO40168.1"/>
    <property type="molecule type" value="Genomic_DNA"/>
</dbReference>
<feature type="transmembrane region" description="Helical" evidence="8">
    <location>
        <begin position="98"/>
        <end position="120"/>
    </location>
</feature>
<dbReference type="RefSeq" id="WP_106445161.1">
    <property type="nucleotide sequence ID" value="NZ_CP027669.1"/>
</dbReference>
<feature type="transmembrane region" description="Helical" evidence="8">
    <location>
        <begin position="237"/>
        <end position="258"/>
    </location>
</feature>
<evidence type="ECO:0000313" key="9">
    <source>
        <dbReference type="EMBL" id="AVO40168.1"/>
    </source>
</evidence>
<evidence type="ECO:0000256" key="8">
    <source>
        <dbReference type="SAM" id="Phobius"/>
    </source>
</evidence>
<feature type="transmembrane region" description="Helical" evidence="8">
    <location>
        <begin position="71"/>
        <end position="92"/>
    </location>
</feature>
<dbReference type="InterPro" id="IPR004626">
    <property type="entry name" value="RarD"/>
</dbReference>
<feature type="transmembrane region" description="Helical" evidence="8">
    <location>
        <begin position="209"/>
        <end position="230"/>
    </location>
</feature>
<feature type="transmembrane region" description="Helical" evidence="8">
    <location>
        <begin position="264"/>
        <end position="284"/>
    </location>
</feature>
<keyword evidence="5 8" id="KW-0812">Transmembrane</keyword>
<dbReference type="SUPFAM" id="SSF103481">
    <property type="entry name" value="Multidrug resistance efflux transporter EmrE"/>
    <property type="match status" value="2"/>
</dbReference>
<accession>A0A2S0MWB3</accession>
<dbReference type="KEGG" id="simp:C6571_01670"/>
<keyword evidence="7 8" id="KW-0472">Membrane</keyword>
<evidence type="ECO:0000256" key="5">
    <source>
        <dbReference type="ARBA" id="ARBA00022692"/>
    </source>
</evidence>
<reference evidence="9 10" key="1">
    <citation type="submission" date="2018-03" db="EMBL/GenBank/DDBJ databases">
        <title>Genome sequencing of Simplicispira sp.</title>
        <authorList>
            <person name="Kim S.-J."/>
            <person name="Heo J."/>
            <person name="Kwon S.-W."/>
        </authorList>
    </citation>
    <scope>NUCLEOTIDE SEQUENCE [LARGE SCALE GENOMIC DNA]</scope>
    <source>
        <strain evidence="9 10">SC1-8</strain>
    </source>
</reference>
<evidence type="ECO:0000256" key="6">
    <source>
        <dbReference type="ARBA" id="ARBA00022989"/>
    </source>
</evidence>
<keyword evidence="4" id="KW-1003">Cell membrane</keyword>
<feature type="transmembrane region" description="Helical" evidence="8">
    <location>
        <begin position="5"/>
        <end position="22"/>
    </location>
</feature>
<evidence type="ECO:0000256" key="7">
    <source>
        <dbReference type="ARBA" id="ARBA00023136"/>
    </source>
</evidence>
<keyword evidence="6 8" id="KW-1133">Transmembrane helix</keyword>
<sequence length="307" mass="32899">MLKGVIASVLASVLFGVIYWISPFLKPLGGEEIYGWRVLATLPFTTVLLLWRGEWTQVRALAERVRERPALGAALVLSAAMVGVQLWLFMWAPMAGRALPVSLGYFLLPLVMVLAGGVLYRERLSGPHKLATALAAAGVGAELLRAGGVSWETWVVAVGYPLYFALRRRLRTEKLGGHWVDMALAVPVAVYFVLRAPSTLPVVAGDLPLAALVLVVGVLSAVALALYMAASQLLPMGLFGLLTYVEPVLLVVVALLLGERLAPGQWVLYGLVFTAVGVLVADALRQMVCAPSMEKKLKKSDATADAD</sequence>
<dbReference type="AlphaFoldDB" id="A0A2S0MWB3"/>
<comment type="subcellular location">
    <subcellularLocation>
        <location evidence="1">Cell membrane</location>
        <topology evidence="1">Multi-pass membrane protein</topology>
    </subcellularLocation>
</comment>
<dbReference type="Proteomes" id="UP000239326">
    <property type="component" value="Chromosome"/>
</dbReference>
<feature type="transmembrane region" description="Helical" evidence="8">
    <location>
        <begin position="175"/>
        <end position="194"/>
    </location>
</feature>
<name>A0A2S0MWB3_9BURK</name>
<evidence type="ECO:0000256" key="1">
    <source>
        <dbReference type="ARBA" id="ARBA00004651"/>
    </source>
</evidence>
<dbReference type="GO" id="GO:0005886">
    <property type="term" value="C:plasma membrane"/>
    <property type="evidence" value="ECO:0007669"/>
    <property type="project" value="UniProtKB-SubCell"/>
</dbReference>
<dbReference type="NCBIfam" id="TIGR00688">
    <property type="entry name" value="rarD"/>
    <property type="match status" value="1"/>
</dbReference>
<protein>
    <submittedName>
        <fullName evidence="9">EamA family transporter RarD</fullName>
    </submittedName>
</protein>
<evidence type="ECO:0000256" key="2">
    <source>
        <dbReference type="ARBA" id="ARBA00007362"/>
    </source>
</evidence>
<evidence type="ECO:0000313" key="10">
    <source>
        <dbReference type="Proteomes" id="UP000239326"/>
    </source>
</evidence>
<evidence type="ECO:0000256" key="4">
    <source>
        <dbReference type="ARBA" id="ARBA00022475"/>
    </source>
</evidence>
<keyword evidence="10" id="KW-1185">Reference proteome</keyword>
<gene>
    <name evidence="9" type="primary">rarD</name>
    <name evidence="9" type="ORF">C6571_01670</name>
</gene>
<dbReference type="OrthoDB" id="3250831at2"/>
<feature type="transmembrane region" description="Helical" evidence="8">
    <location>
        <begin position="34"/>
        <end position="51"/>
    </location>
</feature>
<keyword evidence="3" id="KW-0813">Transport</keyword>
<evidence type="ECO:0000256" key="3">
    <source>
        <dbReference type="ARBA" id="ARBA00022448"/>
    </source>
</evidence>
<organism evidence="9 10">
    <name type="scientific">Simplicispira suum</name>
    <dbReference type="NCBI Taxonomy" id="2109915"/>
    <lineage>
        <taxon>Bacteria</taxon>
        <taxon>Pseudomonadati</taxon>
        <taxon>Pseudomonadota</taxon>
        <taxon>Betaproteobacteria</taxon>
        <taxon>Burkholderiales</taxon>
        <taxon>Comamonadaceae</taxon>
        <taxon>Simplicispira</taxon>
    </lineage>
</organism>